<name>A0A9P9L1C6_FUSSL</name>
<dbReference type="Proteomes" id="UP000736672">
    <property type="component" value="Unassembled WGS sequence"/>
</dbReference>
<reference evidence="1" key="1">
    <citation type="journal article" date="2021" name="Nat. Commun.">
        <title>Genetic determinants of endophytism in the Arabidopsis root mycobiome.</title>
        <authorList>
            <person name="Mesny F."/>
            <person name="Miyauchi S."/>
            <person name="Thiergart T."/>
            <person name="Pickel B."/>
            <person name="Atanasova L."/>
            <person name="Karlsson M."/>
            <person name="Huettel B."/>
            <person name="Barry K.W."/>
            <person name="Haridas S."/>
            <person name="Chen C."/>
            <person name="Bauer D."/>
            <person name="Andreopoulos W."/>
            <person name="Pangilinan J."/>
            <person name="LaButti K."/>
            <person name="Riley R."/>
            <person name="Lipzen A."/>
            <person name="Clum A."/>
            <person name="Drula E."/>
            <person name="Henrissat B."/>
            <person name="Kohler A."/>
            <person name="Grigoriev I.V."/>
            <person name="Martin F.M."/>
            <person name="Hacquard S."/>
        </authorList>
    </citation>
    <scope>NUCLEOTIDE SEQUENCE</scope>
    <source>
        <strain evidence="1">FSSC 5 MPI-SDFR-AT-0091</strain>
    </source>
</reference>
<keyword evidence="2" id="KW-1185">Reference proteome</keyword>
<comment type="caution">
    <text evidence="1">The sequence shown here is derived from an EMBL/GenBank/DDBJ whole genome shotgun (WGS) entry which is preliminary data.</text>
</comment>
<evidence type="ECO:0000313" key="2">
    <source>
        <dbReference type="Proteomes" id="UP000736672"/>
    </source>
</evidence>
<protein>
    <submittedName>
        <fullName evidence="1">Uncharacterized protein</fullName>
    </submittedName>
</protein>
<proteinExistence type="predicted"/>
<sequence length="230" mass="25935">MQWSYTRTEVDMTVLSRPAIFVLAVAYFEPKRPIHTRSITTWCQSSRFMIQLAHTMARSTVYNRCHAYSANIGTIDTSWKWKMSCVFSFRFSMQVAREAKTDLWLVKTSFDDESTWRLNLRDLGVISTTAQHSKTGEQASSPGPKTRNLVLESGRGMSRITLDQTMLPSPTGTRIQGLALYIDALAMVASLSGPRESENTSRIPSCLCGITYPLLDFSSHHLTLASPRVW</sequence>
<gene>
    <name evidence="1" type="ORF">B0J15DRAFT_169660</name>
</gene>
<dbReference type="AlphaFoldDB" id="A0A9P9L1C6"/>
<evidence type="ECO:0000313" key="1">
    <source>
        <dbReference type="EMBL" id="KAH7272193.1"/>
    </source>
</evidence>
<organism evidence="1 2">
    <name type="scientific">Fusarium solani</name>
    <name type="common">Filamentous fungus</name>
    <dbReference type="NCBI Taxonomy" id="169388"/>
    <lineage>
        <taxon>Eukaryota</taxon>
        <taxon>Fungi</taxon>
        <taxon>Dikarya</taxon>
        <taxon>Ascomycota</taxon>
        <taxon>Pezizomycotina</taxon>
        <taxon>Sordariomycetes</taxon>
        <taxon>Hypocreomycetidae</taxon>
        <taxon>Hypocreales</taxon>
        <taxon>Nectriaceae</taxon>
        <taxon>Fusarium</taxon>
        <taxon>Fusarium solani species complex</taxon>
    </lineage>
</organism>
<accession>A0A9P9L1C6</accession>
<dbReference type="EMBL" id="JAGTJS010000003">
    <property type="protein sequence ID" value="KAH7272193.1"/>
    <property type="molecule type" value="Genomic_DNA"/>
</dbReference>